<keyword evidence="8" id="KW-0256">Endoplasmic reticulum</keyword>
<dbReference type="AlphaFoldDB" id="A0A9Q0BU70"/>
<protein>
    <recommendedName>
        <fullName evidence="16">Vitamin K-dependent protein C</fullName>
        <ecNumber evidence="15">3.4.21.69</ecNumber>
    </recommendedName>
    <alternativeName>
        <fullName evidence="19">Anticoagulant protein C</fullName>
    </alternativeName>
    <alternativeName>
        <fullName evidence="17">Autoprothrombin IIA</fullName>
    </alternativeName>
    <alternativeName>
        <fullName evidence="18">Blood coagulation factor XIV</fullName>
    </alternativeName>
</protein>
<proteinExistence type="predicted"/>
<dbReference type="InterPro" id="IPR043504">
    <property type="entry name" value="Peptidase_S1_PA_chymotrypsin"/>
</dbReference>
<comment type="function">
    <text evidence="14">Protein C is a vitamin K-dependent serine protease that regulates blood coagulation by inactivating factors Va and VIIIa in the presence of calcium ions and phospholipids. Exerts a protective effect on the endothelial cell barrier function.</text>
</comment>
<evidence type="ECO:0000313" key="22">
    <source>
        <dbReference type="EMBL" id="KAI8043954.1"/>
    </source>
</evidence>
<dbReference type="InterPro" id="IPR050127">
    <property type="entry name" value="Serine_Proteases_S1"/>
</dbReference>
<evidence type="ECO:0000259" key="21">
    <source>
        <dbReference type="PROSITE" id="PS50240"/>
    </source>
</evidence>
<accession>A0A9Q0BU70</accession>
<keyword evidence="5" id="KW-0645">Protease</keyword>
<evidence type="ECO:0000256" key="14">
    <source>
        <dbReference type="ARBA" id="ARBA00037553"/>
    </source>
</evidence>
<dbReference type="Proteomes" id="UP001059596">
    <property type="component" value="Chromosome 3R"/>
</dbReference>
<dbReference type="Gene3D" id="3.30.160.60">
    <property type="entry name" value="Classic Zinc Finger"/>
    <property type="match status" value="1"/>
</dbReference>
<keyword evidence="23" id="KW-1185">Reference proteome</keyword>
<evidence type="ECO:0000256" key="12">
    <source>
        <dbReference type="ARBA" id="ARBA00023180"/>
    </source>
</evidence>
<keyword evidence="11" id="KW-1015">Disulfide bond</keyword>
<keyword evidence="10" id="KW-0333">Golgi apparatus</keyword>
<keyword evidence="4" id="KW-0964">Secreted</keyword>
<evidence type="ECO:0000256" key="17">
    <source>
        <dbReference type="ARBA" id="ARBA00041306"/>
    </source>
</evidence>
<dbReference type="GO" id="GO:0004252">
    <property type="term" value="F:serine-type endopeptidase activity"/>
    <property type="evidence" value="ECO:0007669"/>
    <property type="project" value="UniProtKB-EC"/>
</dbReference>
<dbReference type="PROSITE" id="PS50240">
    <property type="entry name" value="TRYPSIN_DOM"/>
    <property type="match status" value="1"/>
</dbReference>
<dbReference type="InterPro" id="IPR009003">
    <property type="entry name" value="Peptidase_S1_PA"/>
</dbReference>
<evidence type="ECO:0000256" key="2">
    <source>
        <dbReference type="ARBA" id="ARBA00004555"/>
    </source>
</evidence>
<dbReference type="PANTHER" id="PTHR24264">
    <property type="entry name" value="TRYPSIN-RELATED"/>
    <property type="match status" value="1"/>
</dbReference>
<evidence type="ECO:0000256" key="11">
    <source>
        <dbReference type="ARBA" id="ARBA00023157"/>
    </source>
</evidence>
<dbReference type="CDD" id="cd00190">
    <property type="entry name" value="Tryp_SPc"/>
    <property type="match status" value="1"/>
</dbReference>
<feature type="domain" description="Peptidase S1" evidence="21">
    <location>
        <begin position="1"/>
        <end position="275"/>
    </location>
</feature>
<evidence type="ECO:0000256" key="4">
    <source>
        <dbReference type="ARBA" id="ARBA00022525"/>
    </source>
</evidence>
<evidence type="ECO:0000256" key="7">
    <source>
        <dbReference type="ARBA" id="ARBA00022801"/>
    </source>
</evidence>
<comment type="catalytic activity">
    <reaction evidence="13">
        <text>Degradation of blood coagulation factors Va and VIIIa.</text>
        <dbReference type="EC" id="3.4.21.69"/>
    </reaction>
</comment>
<evidence type="ECO:0000256" key="13">
    <source>
        <dbReference type="ARBA" id="ARBA00036045"/>
    </source>
</evidence>
<evidence type="ECO:0000256" key="8">
    <source>
        <dbReference type="ARBA" id="ARBA00022824"/>
    </source>
</evidence>
<dbReference type="GO" id="GO:0007599">
    <property type="term" value="P:hemostasis"/>
    <property type="evidence" value="ECO:0007669"/>
    <property type="project" value="UniProtKB-KW"/>
</dbReference>
<evidence type="ECO:0000256" key="16">
    <source>
        <dbReference type="ARBA" id="ARBA00040219"/>
    </source>
</evidence>
<reference evidence="22" key="1">
    <citation type="journal article" date="2023" name="Genome Biol. Evol.">
        <title>Long-read-based Genome Assembly of Drosophila gunungcola Reveals Fewer Chemosensory Genes in Flower-breeding Species.</title>
        <authorList>
            <person name="Negi A."/>
            <person name="Liao B.Y."/>
            <person name="Yeh S.D."/>
        </authorList>
    </citation>
    <scope>NUCLEOTIDE SEQUENCE</scope>
    <source>
        <strain evidence="22">Sukarami</strain>
    </source>
</reference>
<evidence type="ECO:0000256" key="9">
    <source>
        <dbReference type="ARBA" id="ARBA00022825"/>
    </source>
</evidence>
<dbReference type="SMART" id="SM00020">
    <property type="entry name" value="Tryp_SPc"/>
    <property type="match status" value="1"/>
</dbReference>
<feature type="compositionally biased region" description="Polar residues" evidence="20">
    <location>
        <begin position="44"/>
        <end position="75"/>
    </location>
</feature>
<sequence length="281" mass="31595">TLTCIICRIPIKPSVWKVHINSKQHKSNVDQAKQNKQLEKPVVTTITTKESPAKSSPVTKSTTHQDKTPQTNLEQNPPIFFDEDKTSKSEAARLQDEEWQRFQQEIKKAATESSVIVADEQEDINLKRHIKEIDEQIDNWKRFIKINDQKTLLLNKKRRICNCGRIGTVVGWGRTSEGGELPSIVNQVKVPIMSITECRNQKYKSTRITSSMLCAGRPSMDSCQGDSGGPLLLSNGVKYFIVGIVSWGVGCGRDGYPGVYSRVSKFIPWIKSNLENTCLCS</sequence>
<dbReference type="PROSITE" id="PS00135">
    <property type="entry name" value="TRYPSIN_SER"/>
    <property type="match status" value="1"/>
</dbReference>
<evidence type="ECO:0000256" key="19">
    <source>
        <dbReference type="ARBA" id="ARBA00042906"/>
    </source>
</evidence>
<dbReference type="EC" id="3.4.21.69" evidence="15"/>
<dbReference type="FunFam" id="2.40.10.10:FF:000011">
    <property type="entry name" value="Coagulation factor X"/>
    <property type="match status" value="1"/>
</dbReference>
<evidence type="ECO:0000313" key="23">
    <source>
        <dbReference type="Proteomes" id="UP001059596"/>
    </source>
</evidence>
<evidence type="ECO:0000256" key="3">
    <source>
        <dbReference type="ARBA" id="ARBA00004613"/>
    </source>
</evidence>
<evidence type="ECO:0000256" key="10">
    <source>
        <dbReference type="ARBA" id="ARBA00023034"/>
    </source>
</evidence>
<dbReference type="GO" id="GO:0006508">
    <property type="term" value="P:proteolysis"/>
    <property type="evidence" value="ECO:0007669"/>
    <property type="project" value="UniProtKB-KW"/>
</dbReference>
<keyword evidence="6" id="KW-0356">Hemostasis</keyword>
<feature type="non-terminal residue" evidence="22">
    <location>
        <position position="1"/>
    </location>
</feature>
<dbReference type="InterPro" id="IPR059039">
    <property type="entry name" value="ZNF380_CC"/>
</dbReference>
<dbReference type="GO" id="GO:0005783">
    <property type="term" value="C:endoplasmic reticulum"/>
    <property type="evidence" value="ECO:0007669"/>
    <property type="project" value="UniProtKB-SubCell"/>
</dbReference>
<name>A0A9Q0BU70_9MUSC</name>
<evidence type="ECO:0000256" key="20">
    <source>
        <dbReference type="SAM" id="MobiDB-lite"/>
    </source>
</evidence>
<comment type="subcellular location">
    <subcellularLocation>
        <location evidence="1">Endoplasmic reticulum</location>
    </subcellularLocation>
    <subcellularLocation>
        <location evidence="2">Golgi apparatus</location>
    </subcellularLocation>
    <subcellularLocation>
        <location evidence="3">Secreted</location>
    </subcellularLocation>
</comment>
<feature type="region of interest" description="Disordered" evidence="20">
    <location>
        <begin position="26"/>
        <end position="86"/>
    </location>
</feature>
<dbReference type="GO" id="GO:0005794">
    <property type="term" value="C:Golgi apparatus"/>
    <property type="evidence" value="ECO:0007669"/>
    <property type="project" value="UniProtKB-SubCell"/>
</dbReference>
<dbReference type="Gene3D" id="2.40.10.10">
    <property type="entry name" value="Trypsin-like serine proteases"/>
    <property type="match status" value="1"/>
</dbReference>
<dbReference type="InterPro" id="IPR001254">
    <property type="entry name" value="Trypsin_dom"/>
</dbReference>
<evidence type="ECO:0000256" key="5">
    <source>
        <dbReference type="ARBA" id="ARBA00022670"/>
    </source>
</evidence>
<keyword evidence="12" id="KW-0325">Glycoprotein</keyword>
<evidence type="ECO:0000256" key="15">
    <source>
        <dbReference type="ARBA" id="ARBA00038995"/>
    </source>
</evidence>
<evidence type="ECO:0000256" key="1">
    <source>
        <dbReference type="ARBA" id="ARBA00004240"/>
    </source>
</evidence>
<dbReference type="EMBL" id="JAMKOV010000001">
    <property type="protein sequence ID" value="KAI8043954.1"/>
    <property type="molecule type" value="Genomic_DNA"/>
</dbReference>
<keyword evidence="9" id="KW-0720">Serine protease</keyword>
<dbReference type="PANTHER" id="PTHR24264:SF83">
    <property type="entry name" value="COMPLEMENT FACTOR I"/>
    <property type="match status" value="1"/>
</dbReference>
<dbReference type="GO" id="GO:0005615">
    <property type="term" value="C:extracellular space"/>
    <property type="evidence" value="ECO:0007669"/>
    <property type="project" value="TreeGrafter"/>
</dbReference>
<evidence type="ECO:0000256" key="18">
    <source>
        <dbReference type="ARBA" id="ARBA00042403"/>
    </source>
</evidence>
<organism evidence="22 23">
    <name type="scientific">Drosophila gunungcola</name>
    <name type="common">fruit fly</name>
    <dbReference type="NCBI Taxonomy" id="103775"/>
    <lineage>
        <taxon>Eukaryota</taxon>
        <taxon>Metazoa</taxon>
        <taxon>Ecdysozoa</taxon>
        <taxon>Arthropoda</taxon>
        <taxon>Hexapoda</taxon>
        <taxon>Insecta</taxon>
        <taxon>Pterygota</taxon>
        <taxon>Neoptera</taxon>
        <taxon>Endopterygota</taxon>
        <taxon>Diptera</taxon>
        <taxon>Brachycera</taxon>
        <taxon>Muscomorpha</taxon>
        <taxon>Ephydroidea</taxon>
        <taxon>Drosophilidae</taxon>
        <taxon>Drosophila</taxon>
        <taxon>Sophophora</taxon>
    </lineage>
</organism>
<gene>
    <name evidence="22" type="ORF">M5D96_000102</name>
</gene>
<evidence type="ECO:0000256" key="6">
    <source>
        <dbReference type="ARBA" id="ARBA00022696"/>
    </source>
</evidence>
<dbReference type="Pfam" id="PF23406">
    <property type="entry name" value="ZNF380_CC"/>
    <property type="match status" value="1"/>
</dbReference>
<keyword evidence="7" id="KW-0378">Hydrolase</keyword>
<dbReference type="Pfam" id="PF00089">
    <property type="entry name" value="Trypsin"/>
    <property type="match status" value="1"/>
</dbReference>
<comment type="caution">
    <text evidence="22">The sequence shown here is derived from an EMBL/GenBank/DDBJ whole genome shotgun (WGS) entry which is preliminary data.</text>
</comment>
<dbReference type="SUPFAM" id="SSF50494">
    <property type="entry name" value="Trypsin-like serine proteases"/>
    <property type="match status" value="1"/>
</dbReference>
<dbReference type="InterPro" id="IPR033116">
    <property type="entry name" value="TRYPSIN_SER"/>
</dbReference>